<dbReference type="Gene3D" id="1.10.630.10">
    <property type="entry name" value="Cytochrome P450"/>
    <property type="match status" value="1"/>
</dbReference>
<evidence type="ECO:0000256" key="7">
    <source>
        <dbReference type="ARBA" id="ARBA00023033"/>
    </source>
</evidence>
<comment type="similarity">
    <text evidence="3">Belongs to the cytochrome P450 family.</text>
</comment>
<keyword evidence="9" id="KW-0472">Membrane</keyword>
<dbReference type="RefSeq" id="XP_044723793.1">
    <property type="nucleotide sequence ID" value="XM_044860160.1"/>
</dbReference>
<evidence type="ECO:0000256" key="4">
    <source>
        <dbReference type="ARBA" id="ARBA00022516"/>
    </source>
</evidence>
<evidence type="ECO:0000313" key="11">
    <source>
        <dbReference type="Proteomes" id="UP000824596"/>
    </source>
</evidence>
<dbReference type="PRINTS" id="PR00465">
    <property type="entry name" value="EP450IV"/>
</dbReference>
<protein>
    <submittedName>
        <fullName evidence="10">Cytochrome p450 domain-containing protein</fullName>
    </submittedName>
</protein>
<dbReference type="EMBL" id="JAIZPD010000002">
    <property type="protein sequence ID" value="KAH0966280.1"/>
    <property type="molecule type" value="Genomic_DNA"/>
</dbReference>
<feature type="transmembrane region" description="Helical" evidence="9">
    <location>
        <begin position="20"/>
        <end position="39"/>
    </location>
</feature>
<comment type="subcellular location">
    <subcellularLocation>
        <location evidence="2">Endoplasmic reticulum membrane</location>
        <topology evidence="2">Single-pass membrane protein</topology>
    </subcellularLocation>
</comment>
<evidence type="ECO:0000256" key="6">
    <source>
        <dbReference type="ARBA" id="ARBA00023004"/>
    </source>
</evidence>
<proteinExistence type="inferred from homology"/>
<evidence type="ECO:0000256" key="1">
    <source>
        <dbReference type="ARBA" id="ARBA00001971"/>
    </source>
</evidence>
<sequence length="576" mass="63945">MEATAVPNPVAAASLLGRHLYAVSPVTLALATVAVLWLWLHRRRRPASSQLLPAWVPLEIGITSALLKSNSLASYLLSVCAPLVSPTVLLTPKHSFVLRRRQGSLFGLTPRHQILYNLPSIERLLAKGHHTINTHPLGLSMLLRVFGAPVLSSLRQQFALINAPLTAAVERGFVNDAAATQAIQRGDVARKLARLLSFSADREHQHRWEWTANVAILVPDRPDHPGAVELDLEALLRDLGACISIPLLYGQDFLDRNPGLLDDFWKFDNDAFPLLVAGAPTWLPIRSFREGLQARARLHEALGAFYRRLQQFERNEPVDFGADMSDVSFVARQRNDVFERFGVSTPVRGMLELGTLWGQNANTQPLIFWFVLYVYSTPGLVEALRAEVEPCLVFSTTPNATNQQPSPHAYQLDYAALGRSCPLLKSALLETFRLANEPTSIRYVSRPVTVPDGEHSHHLHPGTWISAPHAGLQRDGSVFPDPDRFVPDRFLELDEQTGRKVPRYGKLKPWGAGVGICKGRTFAEKEILGVVACFITLWDMEPTGGGAWTLPGFVPGTGVMRPKEAVRVVIRRRLFF</sequence>
<reference evidence="10" key="1">
    <citation type="submission" date="2021-09" db="EMBL/GenBank/DDBJ databases">
        <title>A high-quality genome of the endoparasitic fungus Hirsutella rhossiliensis with a comparison of Hirsutella genomes reveals transposable elements contributing to genome size variation.</title>
        <authorList>
            <person name="Lin R."/>
            <person name="Jiao Y."/>
            <person name="Sun X."/>
            <person name="Ling J."/>
            <person name="Xie B."/>
            <person name="Cheng X."/>
        </authorList>
    </citation>
    <scope>NUCLEOTIDE SEQUENCE</scope>
    <source>
        <strain evidence="10">HR02</strain>
    </source>
</reference>
<dbReference type="InterPro" id="IPR036396">
    <property type="entry name" value="Cyt_P450_sf"/>
</dbReference>
<keyword evidence="9" id="KW-1133">Transmembrane helix</keyword>
<dbReference type="GO" id="GO:0016705">
    <property type="term" value="F:oxidoreductase activity, acting on paired donors, with incorporation or reduction of molecular oxygen"/>
    <property type="evidence" value="ECO:0007669"/>
    <property type="project" value="InterPro"/>
</dbReference>
<keyword evidence="7" id="KW-0503">Monooxygenase</keyword>
<dbReference type="InterPro" id="IPR001128">
    <property type="entry name" value="Cyt_P450"/>
</dbReference>
<keyword evidence="9" id="KW-0812">Transmembrane</keyword>
<keyword evidence="11" id="KW-1185">Reference proteome</keyword>
<dbReference type="AlphaFoldDB" id="A0A9P8N3Q5"/>
<dbReference type="OrthoDB" id="3366823at2759"/>
<dbReference type="Proteomes" id="UP000824596">
    <property type="component" value="Unassembled WGS sequence"/>
</dbReference>
<dbReference type="SUPFAM" id="SSF48264">
    <property type="entry name" value="Cytochrome P450"/>
    <property type="match status" value="1"/>
</dbReference>
<keyword evidence="7" id="KW-0560">Oxidoreductase</keyword>
<name>A0A9P8N3Q5_9HYPO</name>
<comment type="cofactor">
    <cofactor evidence="1 8">
        <name>heme</name>
        <dbReference type="ChEBI" id="CHEBI:30413"/>
    </cofactor>
</comment>
<dbReference type="GO" id="GO:0005789">
    <property type="term" value="C:endoplasmic reticulum membrane"/>
    <property type="evidence" value="ECO:0007669"/>
    <property type="project" value="UniProtKB-SubCell"/>
</dbReference>
<dbReference type="PANTHER" id="PTHR24306">
    <property type="match status" value="1"/>
</dbReference>
<keyword evidence="5 8" id="KW-0479">Metal-binding</keyword>
<evidence type="ECO:0000256" key="3">
    <source>
        <dbReference type="ARBA" id="ARBA00010617"/>
    </source>
</evidence>
<keyword evidence="4" id="KW-0444">Lipid biosynthesis</keyword>
<feature type="transmembrane region" description="Helical" evidence="9">
    <location>
        <begin position="73"/>
        <end position="91"/>
    </location>
</feature>
<gene>
    <name evidence="10" type="ORF">HRG_01689</name>
</gene>
<keyword evidence="4" id="KW-0443">Lipid metabolism</keyword>
<organism evidence="10 11">
    <name type="scientific">Hirsutella rhossiliensis</name>
    <dbReference type="NCBI Taxonomy" id="111463"/>
    <lineage>
        <taxon>Eukaryota</taxon>
        <taxon>Fungi</taxon>
        <taxon>Dikarya</taxon>
        <taxon>Ascomycota</taxon>
        <taxon>Pezizomycotina</taxon>
        <taxon>Sordariomycetes</taxon>
        <taxon>Hypocreomycetidae</taxon>
        <taxon>Hypocreales</taxon>
        <taxon>Ophiocordycipitaceae</taxon>
        <taxon>Hirsutella</taxon>
    </lineage>
</organism>
<comment type="caution">
    <text evidence="10">The sequence shown here is derived from an EMBL/GenBank/DDBJ whole genome shotgun (WGS) entry which is preliminary data.</text>
</comment>
<dbReference type="PANTHER" id="PTHR24306:SF8">
    <property type="entry name" value="P450, PUTATIVE (EUROFUNG)-RELATED"/>
    <property type="match status" value="1"/>
</dbReference>
<feature type="binding site" description="axial binding residue" evidence="8">
    <location>
        <position position="517"/>
    </location>
    <ligand>
        <name>heme</name>
        <dbReference type="ChEBI" id="CHEBI:30413"/>
    </ligand>
    <ligandPart>
        <name>Fe</name>
        <dbReference type="ChEBI" id="CHEBI:18248"/>
    </ligandPart>
</feature>
<dbReference type="GO" id="GO:0020037">
    <property type="term" value="F:heme binding"/>
    <property type="evidence" value="ECO:0007669"/>
    <property type="project" value="InterPro"/>
</dbReference>
<evidence type="ECO:0000256" key="5">
    <source>
        <dbReference type="ARBA" id="ARBA00022723"/>
    </source>
</evidence>
<dbReference type="InterPro" id="IPR002403">
    <property type="entry name" value="Cyt_P450_E_grp-IV"/>
</dbReference>
<keyword evidence="6 8" id="KW-0408">Iron</keyword>
<evidence type="ECO:0000256" key="8">
    <source>
        <dbReference type="PIRSR" id="PIRSR602403-1"/>
    </source>
</evidence>
<dbReference type="Pfam" id="PF00067">
    <property type="entry name" value="p450"/>
    <property type="match status" value="1"/>
</dbReference>
<accession>A0A9P8N3Q5</accession>
<keyword evidence="8" id="KW-0349">Heme</keyword>
<evidence type="ECO:0000313" key="10">
    <source>
        <dbReference type="EMBL" id="KAH0966280.1"/>
    </source>
</evidence>
<evidence type="ECO:0000256" key="9">
    <source>
        <dbReference type="SAM" id="Phobius"/>
    </source>
</evidence>
<dbReference type="CDD" id="cd11040">
    <property type="entry name" value="CYP7_CYP8-like"/>
    <property type="match status" value="1"/>
</dbReference>
<dbReference type="GeneID" id="68350818"/>
<evidence type="ECO:0000256" key="2">
    <source>
        <dbReference type="ARBA" id="ARBA00004389"/>
    </source>
</evidence>
<dbReference type="GO" id="GO:0005506">
    <property type="term" value="F:iron ion binding"/>
    <property type="evidence" value="ECO:0007669"/>
    <property type="project" value="InterPro"/>
</dbReference>
<dbReference type="GO" id="GO:0004497">
    <property type="term" value="F:monooxygenase activity"/>
    <property type="evidence" value="ECO:0007669"/>
    <property type="project" value="UniProtKB-KW"/>
</dbReference>